<reference evidence="1 2" key="2">
    <citation type="submission" date="2018-03" db="EMBL/GenBank/DDBJ databases">
        <title>The ancient ancestry and fast evolution of plastids.</title>
        <authorList>
            <person name="Moore K.R."/>
            <person name="Magnabosco C."/>
            <person name="Momper L."/>
            <person name="Gold D.A."/>
            <person name="Bosak T."/>
            <person name="Fournier G.P."/>
        </authorList>
    </citation>
    <scope>NUCLEOTIDE SEQUENCE [LARGE SCALE GENOMIC DNA]</scope>
    <source>
        <strain evidence="1 2">CCAP 1448/3</strain>
    </source>
</reference>
<gene>
    <name evidence="1" type="ORF">C7B64_12165</name>
</gene>
<protein>
    <submittedName>
        <fullName evidence="1">Uncharacterized protein</fullName>
    </submittedName>
</protein>
<dbReference type="AlphaFoldDB" id="A0A2T1C317"/>
<dbReference type="OrthoDB" id="441598at2"/>
<evidence type="ECO:0000313" key="1">
    <source>
        <dbReference type="EMBL" id="PSB02660.1"/>
    </source>
</evidence>
<keyword evidence="2" id="KW-1185">Reference proteome</keyword>
<dbReference type="EMBL" id="PVWJ01000053">
    <property type="protein sequence ID" value="PSB02660.1"/>
    <property type="molecule type" value="Genomic_DNA"/>
</dbReference>
<dbReference type="RefSeq" id="WP_106288922.1">
    <property type="nucleotide sequence ID" value="NZ_CAWNTC010000046.1"/>
</dbReference>
<proteinExistence type="predicted"/>
<dbReference type="Proteomes" id="UP000238762">
    <property type="component" value="Unassembled WGS sequence"/>
</dbReference>
<evidence type="ECO:0000313" key="2">
    <source>
        <dbReference type="Proteomes" id="UP000238762"/>
    </source>
</evidence>
<reference evidence="1 2" key="1">
    <citation type="submission" date="2018-02" db="EMBL/GenBank/DDBJ databases">
        <authorList>
            <person name="Cohen D.B."/>
            <person name="Kent A.D."/>
        </authorList>
    </citation>
    <scope>NUCLEOTIDE SEQUENCE [LARGE SCALE GENOMIC DNA]</scope>
    <source>
        <strain evidence="1 2">CCAP 1448/3</strain>
    </source>
</reference>
<name>A0A2T1C317_9CYAN</name>
<organism evidence="1 2">
    <name type="scientific">Merismopedia glauca CCAP 1448/3</name>
    <dbReference type="NCBI Taxonomy" id="1296344"/>
    <lineage>
        <taxon>Bacteria</taxon>
        <taxon>Bacillati</taxon>
        <taxon>Cyanobacteriota</taxon>
        <taxon>Cyanophyceae</taxon>
        <taxon>Synechococcales</taxon>
        <taxon>Merismopediaceae</taxon>
        <taxon>Merismopedia</taxon>
    </lineage>
</organism>
<sequence length="314" mass="34845">MSSEKTFPNLSKLSQVTLASISCLLCHQSVIFAQEANQIQWSDRPDFLLVNNQYLTSNYDTLSPHELLSLSELDRTVIPKFSLTEISEFTVNTPDIPAPSLATINSNVPNQPTNNSDLPVTLTVDSSGSEITSKTEKPDKKWFFTIYGGTGTNSSLGQTLTGKTSEFYDSFFNGENYVGVEVGRKIANLGKKFQIEVTGQARQHFNESDYLALETAIVLRWHIARNSNFLNASLALGDGFSYVTDLPQVEANRPDSFKKSNLLNYLLIETTFSLPKNPDWSLVLRLNHRSGVFGIFNGARDGSNNLSVGIRHSF</sequence>
<accession>A0A2T1C317</accession>
<comment type="caution">
    <text evidence="1">The sequence shown here is derived from an EMBL/GenBank/DDBJ whole genome shotgun (WGS) entry which is preliminary data.</text>
</comment>
<dbReference type="PROSITE" id="PS51257">
    <property type="entry name" value="PROKAR_LIPOPROTEIN"/>
    <property type="match status" value="1"/>
</dbReference>